<reference evidence="2 3" key="1">
    <citation type="submission" date="2024-02" db="EMBL/GenBank/DDBJ databases">
        <title>The whole genome sequence of Pseudomonas benzopyrenica MLY92.</title>
        <authorList>
            <person name="Liu Y."/>
        </authorList>
    </citation>
    <scope>NUCLEOTIDE SEQUENCE [LARGE SCALE GENOMIC DNA]</scope>
    <source>
        <strain evidence="2 3">MLY92</strain>
    </source>
</reference>
<gene>
    <name evidence="2" type="ORF">V6W80_11835</name>
</gene>
<dbReference type="RefSeq" id="WP_338547290.1">
    <property type="nucleotide sequence ID" value="NZ_CP145723.1"/>
</dbReference>
<keyword evidence="3" id="KW-1185">Reference proteome</keyword>
<dbReference type="EMBL" id="CP145723">
    <property type="protein sequence ID" value="WWM68926.1"/>
    <property type="molecule type" value="Genomic_DNA"/>
</dbReference>
<proteinExistence type="predicted"/>
<evidence type="ECO:0000313" key="2">
    <source>
        <dbReference type="EMBL" id="WWM68926.1"/>
    </source>
</evidence>
<protein>
    <recommendedName>
        <fullName evidence="4">Nucleotide-binding universal stress protein, UspA family</fullName>
    </recommendedName>
</protein>
<name>A0ABZ2FZI9_9PSED</name>
<evidence type="ECO:0008006" key="4">
    <source>
        <dbReference type="Google" id="ProtNLM"/>
    </source>
</evidence>
<feature type="compositionally biased region" description="Pro residues" evidence="1">
    <location>
        <begin position="116"/>
        <end position="128"/>
    </location>
</feature>
<evidence type="ECO:0000313" key="3">
    <source>
        <dbReference type="Proteomes" id="UP001372714"/>
    </source>
</evidence>
<evidence type="ECO:0000256" key="1">
    <source>
        <dbReference type="SAM" id="MobiDB-lite"/>
    </source>
</evidence>
<organism evidence="2 3">
    <name type="scientific">Pseudomonas benzopyrenica</name>
    <dbReference type="NCBI Taxonomy" id="2993566"/>
    <lineage>
        <taxon>Bacteria</taxon>
        <taxon>Pseudomonadati</taxon>
        <taxon>Pseudomonadota</taxon>
        <taxon>Gammaproteobacteria</taxon>
        <taxon>Pseudomonadales</taxon>
        <taxon>Pseudomonadaceae</taxon>
        <taxon>Pseudomonas</taxon>
    </lineage>
</organism>
<dbReference type="Proteomes" id="UP001372714">
    <property type="component" value="Chromosome"/>
</dbReference>
<feature type="region of interest" description="Disordered" evidence="1">
    <location>
        <begin position="116"/>
        <end position="144"/>
    </location>
</feature>
<sequence>MRDEASLNGVRVLKNDMLPERTMMVSADLFLAFTDPEQAEQEHQRQLAAMEVLGAELEQLMRQSKTRNKQPEESRESELDRFAGQPIIVVGTGPSRLFARELGQALLESTQRLIVEPPPGLTSPPPGSMPFWAKDWRNKRGRKR</sequence>
<accession>A0ABZ2FZI9</accession>